<gene>
    <name evidence="2" type="ORF">GOODEAATRI_026117</name>
</gene>
<evidence type="ECO:0000313" key="2">
    <source>
        <dbReference type="EMBL" id="MEQ2163038.1"/>
    </source>
</evidence>
<evidence type="ECO:0000259" key="1">
    <source>
        <dbReference type="Pfam" id="PF26141"/>
    </source>
</evidence>
<proteinExistence type="predicted"/>
<dbReference type="Pfam" id="PF26141">
    <property type="entry name" value="PMEL_NMB_N"/>
    <property type="match status" value="1"/>
</dbReference>
<protein>
    <recommendedName>
        <fullName evidence="1">PMEL/NMB N-terminal domain-containing protein</fullName>
    </recommendedName>
</protein>
<feature type="domain" description="PMEL/NMB N-terminal" evidence="1">
    <location>
        <begin position="3"/>
        <end position="53"/>
    </location>
</feature>
<dbReference type="InterPro" id="IPR045219">
    <property type="entry name" value="PKAT"/>
</dbReference>
<comment type="caution">
    <text evidence="2">The sequence shown here is derived from an EMBL/GenBank/DDBJ whole genome shotgun (WGS) entry which is preliminary data.</text>
</comment>
<dbReference type="EMBL" id="JAHRIO010013176">
    <property type="protein sequence ID" value="MEQ2163038.1"/>
    <property type="molecule type" value="Genomic_DNA"/>
</dbReference>
<dbReference type="Proteomes" id="UP001476798">
    <property type="component" value="Unassembled WGS sequence"/>
</dbReference>
<dbReference type="PANTHER" id="PTHR11861:SF11">
    <property type="entry name" value="TRANSMEMBRANE GLYCOPROTEIN NMB"/>
    <property type="match status" value="1"/>
</dbReference>
<organism evidence="2 3">
    <name type="scientific">Goodea atripinnis</name>
    <dbReference type="NCBI Taxonomy" id="208336"/>
    <lineage>
        <taxon>Eukaryota</taxon>
        <taxon>Metazoa</taxon>
        <taxon>Chordata</taxon>
        <taxon>Craniata</taxon>
        <taxon>Vertebrata</taxon>
        <taxon>Euteleostomi</taxon>
        <taxon>Actinopterygii</taxon>
        <taxon>Neopterygii</taxon>
        <taxon>Teleostei</taxon>
        <taxon>Neoteleostei</taxon>
        <taxon>Acanthomorphata</taxon>
        <taxon>Ovalentaria</taxon>
        <taxon>Atherinomorphae</taxon>
        <taxon>Cyprinodontiformes</taxon>
        <taxon>Goodeidae</taxon>
        <taxon>Goodea</taxon>
    </lineage>
</organism>
<reference evidence="2 3" key="1">
    <citation type="submission" date="2021-06" db="EMBL/GenBank/DDBJ databases">
        <authorList>
            <person name="Palmer J.M."/>
        </authorList>
    </citation>
    <scope>NUCLEOTIDE SEQUENCE [LARGE SCALE GENOMIC DNA]</scope>
    <source>
        <strain evidence="2 3">GA_2019</strain>
        <tissue evidence="2">Muscle</tissue>
    </source>
</reference>
<sequence>KPKVRLTSDSPALNGSCITFTAKLEYPPCQKEDANGDLVWDEHCEDGTELEASGAARKPGQGINGISHLHDTEELSVWKITKAMIPVFFTTQA</sequence>
<feature type="non-terminal residue" evidence="2">
    <location>
        <position position="1"/>
    </location>
</feature>
<dbReference type="InterPro" id="IPR059017">
    <property type="entry name" value="PMEL_NMB_N"/>
</dbReference>
<accession>A0ABV0MV91</accession>
<name>A0ABV0MV91_9TELE</name>
<keyword evidence="3" id="KW-1185">Reference proteome</keyword>
<evidence type="ECO:0000313" key="3">
    <source>
        <dbReference type="Proteomes" id="UP001476798"/>
    </source>
</evidence>
<dbReference type="PANTHER" id="PTHR11861">
    <property type="entry name" value="MELANOCYTE PROTEIN PMEL 17-RELATED"/>
    <property type="match status" value="1"/>
</dbReference>